<accession>A0A6A4SEA7</accession>
<gene>
    <name evidence="1" type="ORF">F2P81_018576</name>
</gene>
<name>A0A6A4SEA7_SCOMX</name>
<reference evidence="1 2" key="1">
    <citation type="submission" date="2019-06" db="EMBL/GenBank/DDBJ databases">
        <title>Draft genomes of female and male turbot (Scophthalmus maximus).</title>
        <authorList>
            <person name="Xu H."/>
            <person name="Xu X.-W."/>
            <person name="Shao C."/>
            <person name="Chen S."/>
        </authorList>
    </citation>
    <scope>NUCLEOTIDE SEQUENCE [LARGE SCALE GENOMIC DNA]</scope>
    <source>
        <strain evidence="1">Ysfricsl-2016a</strain>
        <tissue evidence="1">Blood</tissue>
    </source>
</reference>
<sequence>MKSIMRTTNAERDARSIKGLKQRLLLGTVALLSVRCGNDEHVVPSLHKNLCPSDRNLSAGSCSLVRTEDVTVVIEIKLKRYQTLDNRYLISTRRALSGLRRHDNS</sequence>
<organism evidence="1 2">
    <name type="scientific">Scophthalmus maximus</name>
    <name type="common">Turbot</name>
    <name type="synonym">Psetta maxima</name>
    <dbReference type="NCBI Taxonomy" id="52904"/>
    <lineage>
        <taxon>Eukaryota</taxon>
        <taxon>Metazoa</taxon>
        <taxon>Chordata</taxon>
        <taxon>Craniata</taxon>
        <taxon>Vertebrata</taxon>
        <taxon>Euteleostomi</taxon>
        <taxon>Actinopterygii</taxon>
        <taxon>Neopterygii</taxon>
        <taxon>Teleostei</taxon>
        <taxon>Neoteleostei</taxon>
        <taxon>Acanthomorphata</taxon>
        <taxon>Carangaria</taxon>
        <taxon>Pleuronectiformes</taxon>
        <taxon>Pleuronectoidei</taxon>
        <taxon>Scophthalmidae</taxon>
        <taxon>Scophthalmus</taxon>
    </lineage>
</organism>
<comment type="caution">
    <text evidence="1">The sequence shown here is derived from an EMBL/GenBank/DDBJ whole genome shotgun (WGS) entry which is preliminary data.</text>
</comment>
<evidence type="ECO:0000313" key="1">
    <source>
        <dbReference type="EMBL" id="KAF0029471.1"/>
    </source>
</evidence>
<dbReference type="Proteomes" id="UP000438429">
    <property type="component" value="Unassembled WGS sequence"/>
</dbReference>
<dbReference type="AlphaFoldDB" id="A0A6A4SEA7"/>
<proteinExistence type="predicted"/>
<evidence type="ECO:0000313" key="2">
    <source>
        <dbReference type="Proteomes" id="UP000438429"/>
    </source>
</evidence>
<dbReference type="EMBL" id="VEVO01000016">
    <property type="protein sequence ID" value="KAF0029471.1"/>
    <property type="molecule type" value="Genomic_DNA"/>
</dbReference>
<protein>
    <submittedName>
        <fullName evidence="1">Uncharacterized protein</fullName>
    </submittedName>
</protein>